<dbReference type="AlphaFoldDB" id="A0A485M3F3"/>
<proteinExistence type="inferred from homology"/>
<evidence type="ECO:0000256" key="2">
    <source>
        <dbReference type="ARBA" id="ARBA00022448"/>
    </source>
</evidence>
<keyword evidence="3" id="KW-0375">Hydrogen ion transport</keyword>
<dbReference type="GO" id="GO:0016020">
    <property type="term" value="C:membrane"/>
    <property type="evidence" value="ECO:0007669"/>
    <property type="project" value="UniProtKB-SubCell"/>
</dbReference>
<dbReference type="PANTHER" id="PTHR11910">
    <property type="entry name" value="ATP SYNTHASE DELTA CHAIN"/>
    <property type="match status" value="1"/>
</dbReference>
<dbReference type="PRINTS" id="PR00125">
    <property type="entry name" value="ATPASEDELTA"/>
</dbReference>
<dbReference type="Pfam" id="PF00213">
    <property type="entry name" value="OSCP"/>
    <property type="match status" value="1"/>
</dbReference>
<dbReference type="InterPro" id="IPR000711">
    <property type="entry name" value="ATPase_OSCP/dsu"/>
</dbReference>
<evidence type="ECO:0000313" key="7">
    <source>
        <dbReference type="EMBL" id="VFU13459.1"/>
    </source>
</evidence>
<evidence type="ECO:0000256" key="6">
    <source>
        <dbReference type="ARBA" id="ARBA00023310"/>
    </source>
</evidence>
<keyword evidence="5" id="KW-0472">Membrane</keyword>
<organism evidence="7">
    <name type="scientific">anaerobic digester metagenome</name>
    <dbReference type="NCBI Taxonomy" id="1263854"/>
    <lineage>
        <taxon>unclassified sequences</taxon>
        <taxon>metagenomes</taxon>
        <taxon>ecological metagenomes</taxon>
    </lineage>
</organism>
<keyword evidence="6" id="KW-0066">ATP synthesis</keyword>
<sequence length="181" mass="20435">MKSDVVARRYARALFDLGREEGKEKQFLEELQNIAQLVRTCDDFRSLLESPLYDITLKRRVLKEVASKISLSQYMSNFLNILLDKERFTVLGEILDAYQEILDKLTGRVRARVTCAAPLNGDQLNQITQTLSKVVKKEVDVDVVVEPSLIGGIIAEVEGMIYDGSVKTQISKLKQSLKGEI</sequence>
<keyword evidence="2" id="KW-0813">Transport</keyword>
<evidence type="ECO:0000256" key="3">
    <source>
        <dbReference type="ARBA" id="ARBA00022781"/>
    </source>
</evidence>
<dbReference type="HAMAP" id="MF_01416">
    <property type="entry name" value="ATP_synth_delta_bact"/>
    <property type="match status" value="1"/>
</dbReference>
<accession>A0A485M3F3</accession>
<gene>
    <name evidence="7" type="primary">atpH</name>
    <name evidence="7" type="ORF">SCFA_190013</name>
</gene>
<protein>
    <submittedName>
        <fullName evidence="7">ATP synthase subunit delta</fullName>
    </submittedName>
</protein>
<dbReference type="NCBIfam" id="NF004402">
    <property type="entry name" value="PRK05758.2-2"/>
    <property type="match status" value="1"/>
</dbReference>
<reference evidence="7" key="1">
    <citation type="submission" date="2019-03" db="EMBL/GenBank/DDBJ databases">
        <authorList>
            <person name="Hao L."/>
        </authorList>
    </citation>
    <scope>NUCLEOTIDE SEQUENCE</scope>
</reference>
<evidence type="ECO:0000256" key="4">
    <source>
        <dbReference type="ARBA" id="ARBA00023065"/>
    </source>
</evidence>
<comment type="subcellular location">
    <subcellularLocation>
        <location evidence="1">Membrane</location>
    </subcellularLocation>
</comment>
<dbReference type="InterPro" id="IPR026015">
    <property type="entry name" value="ATP_synth_OSCP/delta_N_sf"/>
</dbReference>
<dbReference type="GO" id="GO:0046933">
    <property type="term" value="F:proton-transporting ATP synthase activity, rotational mechanism"/>
    <property type="evidence" value="ECO:0007669"/>
    <property type="project" value="InterPro"/>
</dbReference>
<dbReference type="NCBIfam" id="TIGR01145">
    <property type="entry name" value="ATP_synt_delta"/>
    <property type="match status" value="1"/>
</dbReference>
<evidence type="ECO:0000256" key="1">
    <source>
        <dbReference type="ARBA" id="ARBA00004370"/>
    </source>
</evidence>
<dbReference type="EMBL" id="CAADRM010000080">
    <property type="protein sequence ID" value="VFU13459.1"/>
    <property type="molecule type" value="Genomic_DNA"/>
</dbReference>
<dbReference type="Gene3D" id="1.10.520.20">
    <property type="entry name" value="N-terminal domain of the delta subunit of the F1F0-ATP synthase"/>
    <property type="match status" value="1"/>
</dbReference>
<dbReference type="SUPFAM" id="SSF47928">
    <property type="entry name" value="N-terminal domain of the delta subunit of the F1F0-ATP synthase"/>
    <property type="match status" value="1"/>
</dbReference>
<name>A0A485M3F3_9ZZZZ</name>
<evidence type="ECO:0000256" key="5">
    <source>
        <dbReference type="ARBA" id="ARBA00023136"/>
    </source>
</evidence>
<keyword evidence="4" id="KW-0406">Ion transport</keyword>